<feature type="domain" description="Tyr recombinase" evidence="6">
    <location>
        <begin position="204"/>
        <end position="399"/>
    </location>
</feature>
<evidence type="ECO:0000256" key="5">
    <source>
        <dbReference type="SAM" id="MobiDB-lite"/>
    </source>
</evidence>
<dbReference type="Proteomes" id="UP001589858">
    <property type="component" value="Unassembled WGS sequence"/>
</dbReference>
<reference evidence="7 8" key="1">
    <citation type="submission" date="2024-09" db="EMBL/GenBank/DDBJ databases">
        <authorList>
            <person name="Sun Q."/>
            <person name="Mori K."/>
        </authorList>
    </citation>
    <scope>NUCLEOTIDE SEQUENCE [LARGE SCALE GENOMIC DNA]</scope>
    <source>
        <strain evidence="7 8">CICC 11035S</strain>
    </source>
</reference>
<evidence type="ECO:0000256" key="1">
    <source>
        <dbReference type="ARBA" id="ARBA00008857"/>
    </source>
</evidence>
<dbReference type="Gene3D" id="1.10.150.130">
    <property type="match status" value="1"/>
</dbReference>
<dbReference type="InterPro" id="IPR025166">
    <property type="entry name" value="Integrase_DNA_bind_dom"/>
</dbReference>
<evidence type="ECO:0000256" key="2">
    <source>
        <dbReference type="ARBA" id="ARBA00022908"/>
    </source>
</evidence>
<dbReference type="CDD" id="cd00801">
    <property type="entry name" value="INT_P4_C"/>
    <property type="match status" value="1"/>
</dbReference>
<evidence type="ECO:0000313" key="8">
    <source>
        <dbReference type="Proteomes" id="UP001589858"/>
    </source>
</evidence>
<feature type="region of interest" description="Disordered" evidence="5">
    <location>
        <begin position="69"/>
        <end position="95"/>
    </location>
</feature>
<dbReference type="RefSeq" id="WP_267220823.1">
    <property type="nucleotide sequence ID" value="NZ_JAPCWC010000008.1"/>
</dbReference>
<name>A0ABV6SED4_9SPHN</name>
<dbReference type="PANTHER" id="PTHR30629:SF2">
    <property type="entry name" value="PROPHAGE INTEGRASE INTS-RELATED"/>
    <property type="match status" value="1"/>
</dbReference>
<organism evidence="7 8">
    <name type="scientific">Novosphingobium clariflavum</name>
    <dbReference type="NCBI Taxonomy" id="2029884"/>
    <lineage>
        <taxon>Bacteria</taxon>
        <taxon>Pseudomonadati</taxon>
        <taxon>Pseudomonadota</taxon>
        <taxon>Alphaproteobacteria</taxon>
        <taxon>Sphingomonadales</taxon>
        <taxon>Sphingomonadaceae</taxon>
        <taxon>Novosphingobium</taxon>
    </lineage>
</organism>
<evidence type="ECO:0000313" key="7">
    <source>
        <dbReference type="EMBL" id="MFC0687611.1"/>
    </source>
</evidence>
<dbReference type="Pfam" id="PF00589">
    <property type="entry name" value="Phage_integrase"/>
    <property type="match status" value="1"/>
</dbReference>
<dbReference type="PANTHER" id="PTHR30629">
    <property type="entry name" value="PROPHAGE INTEGRASE"/>
    <property type="match status" value="1"/>
</dbReference>
<feature type="compositionally biased region" description="Basic and acidic residues" evidence="5">
    <location>
        <begin position="69"/>
        <end position="86"/>
    </location>
</feature>
<dbReference type="Pfam" id="PF22022">
    <property type="entry name" value="Phage_int_M"/>
    <property type="match status" value="1"/>
</dbReference>
<evidence type="ECO:0000256" key="4">
    <source>
        <dbReference type="ARBA" id="ARBA00023172"/>
    </source>
</evidence>
<gene>
    <name evidence="7" type="ORF">ACFFF8_23765</name>
</gene>
<evidence type="ECO:0000256" key="3">
    <source>
        <dbReference type="ARBA" id="ARBA00023125"/>
    </source>
</evidence>
<dbReference type="EMBL" id="JBHLTM010000089">
    <property type="protein sequence ID" value="MFC0687611.1"/>
    <property type="molecule type" value="Genomic_DNA"/>
</dbReference>
<evidence type="ECO:0000259" key="6">
    <source>
        <dbReference type="PROSITE" id="PS51898"/>
    </source>
</evidence>
<dbReference type="InterPro" id="IPR010998">
    <property type="entry name" value="Integrase_recombinase_N"/>
</dbReference>
<keyword evidence="3" id="KW-0238">DNA-binding</keyword>
<keyword evidence="8" id="KW-1185">Reference proteome</keyword>
<dbReference type="InterPro" id="IPR053876">
    <property type="entry name" value="Phage_int_M"/>
</dbReference>
<accession>A0ABV6SED4</accession>
<dbReference type="Gene3D" id="3.30.160.390">
    <property type="entry name" value="Integrase, DNA-binding domain"/>
    <property type="match status" value="1"/>
</dbReference>
<dbReference type="Gene3D" id="1.10.443.10">
    <property type="entry name" value="Intergrase catalytic core"/>
    <property type="match status" value="1"/>
</dbReference>
<dbReference type="InterPro" id="IPR011010">
    <property type="entry name" value="DNA_brk_join_enz"/>
</dbReference>
<keyword evidence="2" id="KW-0229">DNA integration</keyword>
<comment type="caution">
    <text evidence="7">The sequence shown here is derived from an EMBL/GenBank/DDBJ whole genome shotgun (WGS) entry which is preliminary data.</text>
</comment>
<comment type="similarity">
    <text evidence="1">Belongs to the 'phage' integrase family.</text>
</comment>
<dbReference type="PROSITE" id="PS51898">
    <property type="entry name" value="TYR_RECOMBINASE"/>
    <property type="match status" value="1"/>
</dbReference>
<protein>
    <submittedName>
        <fullName evidence="7">Tyrosine-type recombinase/integrase</fullName>
    </submittedName>
</protein>
<dbReference type="InterPro" id="IPR002104">
    <property type="entry name" value="Integrase_catalytic"/>
</dbReference>
<dbReference type="InterPro" id="IPR013762">
    <property type="entry name" value="Integrase-like_cat_sf"/>
</dbReference>
<dbReference type="InterPro" id="IPR050808">
    <property type="entry name" value="Phage_Integrase"/>
</dbReference>
<dbReference type="SUPFAM" id="SSF56349">
    <property type="entry name" value="DNA breaking-rejoining enzymes"/>
    <property type="match status" value="1"/>
</dbReference>
<proteinExistence type="inferred from homology"/>
<dbReference type="Pfam" id="PF13356">
    <property type="entry name" value="Arm-DNA-bind_3"/>
    <property type="match status" value="1"/>
</dbReference>
<dbReference type="InterPro" id="IPR038488">
    <property type="entry name" value="Integrase_DNA-bd_sf"/>
</dbReference>
<sequence>MLTDQQCKNAKADGKDLKLADAQGLHLYVTKSGYKSWRLKYRFGGKERRIVFGAYPEISLKQARELKDDARRDLREGRDPGDEYKRRSARRTTAPDESTAFKVMALRWHELQKPLWKPVHFNDVLLSLEREVFPVIGHIPIGDIRAPQIRELLQAVQAKGAIESAHRLRQRISAIFRYAIAHDLAESDPASAISDALQPVVKGKQPALLKLKACKGFIRAFEQEPGHPQTKLASRLLALTAARPGTVHMAELDEFEDLDGESPIWRIPAQKMKLSRAKSEREEFEFIVPLSRQAVETIKVSAEFAGNRKYLFPSARHSHRPMTENTLNVAYRRLPLFAGRHVPHGWRSSFSTIMNERAVDLDRPADRAIIDLMLAHQREGVEATYNRAAYMVRRRELAQEWADLLMDGMQPAAVLIDIKRRVR</sequence>
<keyword evidence="4" id="KW-0233">DNA recombination</keyword>